<dbReference type="Pfam" id="PF00291">
    <property type="entry name" value="PALP"/>
    <property type="match status" value="1"/>
</dbReference>
<feature type="domain" description="Tryptophan synthase beta chain-like PALP" evidence="4">
    <location>
        <begin position="19"/>
        <end position="283"/>
    </location>
</feature>
<dbReference type="SUPFAM" id="SSF53686">
    <property type="entry name" value="Tryptophan synthase beta subunit-like PLP-dependent enzymes"/>
    <property type="match status" value="1"/>
</dbReference>
<reference evidence="5 6" key="1">
    <citation type="submission" date="2023-02" db="EMBL/GenBank/DDBJ databases">
        <title>Genome sequence of Sphingobacterium sp. KACC 22765.</title>
        <authorList>
            <person name="Kim S."/>
            <person name="Heo J."/>
            <person name="Kwon S.-W."/>
        </authorList>
    </citation>
    <scope>NUCLEOTIDE SEQUENCE [LARGE SCALE GENOMIC DNA]</scope>
    <source>
        <strain evidence="5 6">KACC 22765</strain>
    </source>
</reference>
<dbReference type="InterPro" id="IPR001926">
    <property type="entry name" value="TrpB-like_PALP"/>
</dbReference>
<dbReference type="InterPro" id="IPR036052">
    <property type="entry name" value="TrpB-like_PALP_sf"/>
</dbReference>
<comment type="cofactor">
    <cofactor evidence="1">
        <name>pyridoxal 5'-phosphate</name>
        <dbReference type="ChEBI" id="CHEBI:597326"/>
    </cofactor>
</comment>
<evidence type="ECO:0000313" key="5">
    <source>
        <dbReference type="EMBL" id="WDF67240.1"/>
    </source>
</evidence>
<evidence type="ECO:0000256" key="2">
    <source>
        <dbReference type="ARBA" id="ARBA00008639"/>
    </source>
</evidence>
<dbReference type="PANTHER" id="PTHR43780">
    <property type="entry name" value="1-AMINOCYCLOPROPANE-1-CARBOXYLATE DEAMINASE-RELATED"/>
    <property type="match status" value="1"/>
</dbReference>
<protein>
    <submittedName>
        <fullName evidence="5">Pyridoxal-phosphate dependent enzyme</fullName>
    </submittedName>
</protein>
<proteinExistence type="inferred from homology"/>
<keyword evidence="6" id="KW-1185">Reference proteome</keyword>
<name>A0ABY7WG33_9SPHI</name>
<evidence type="ECO:0000259" key="4">
    <source>
        <dbReference type="Pfam" id="PF00291"/>
    </source>
</evidence>
<dbReference type="PANTHER" id="PTHR43780:SF2">
    <property type="entry name" value="1-AMINOCYCLOPROPANE-1-CARBOXYLATE DEAMINASE-RELATED"/>
    <property type="match status" value="1"/>
</dbReference>
<dbReference type="RefSeq" id="WP_274265970.1">
    <property type="nucleotide sequence ID" value="NZ_CP117880.1"/>
</dbReference>
<accession>A0ABY7WG33</accession>
<gene>
    <name evidence="5" type="ORF">PQ465_13095</name>
</gene>
<dbReference type="InterPro" id="IPR027278">
    <property type="entry name" value="ACCD_DCysDesulf"/>
</dbReference>
<comment type="similarity">
    <text evidence="2">Belongs to the ACC deaminase/D-cysteine desulfhydrase family.</text>
</comment>
<organism evidence="5 6">
    <name type="scientific">Sphingobacterium oryzagri</name>
    <dbReference type="NCBI Taxonomy" id="3025669"/>
    <lineage>
        <taxon>Bacteria</taxon>
        <taxon>Pseudomonadati</taxon>
        <taxon>Bacteroidota</taxon>
        <taxon>Sphingobacteriia</taxon>
        <taxon>Sphingobacteriales</taxon>
        <taxon>Sphingobacteriaceae</taxon>
        <taxon>Sphingobacterium</taxon>
    </lineage>
</organism>
<evidence type="ECO:0000256" key="3">
    <source>
        <dbReference type="ARBA" id="ARBA00022898"/>
    </source>
</evidence>
<sequence>MLRFDFYSPEQEITLPLYDQKSVRVFIKRDDLIHPYISGNKWRKLKHPLQQAQHDKKTKLVTFGGAWSNHLLATACAGATFGFQTHAFVRGEAVSNTVLTLCNMFGMTLQFVDRTSYKNKQALFDQHFGYDEAAFFIDEGGYGASGVLGCSEMVAELTGNYDHIFCASGTGTTAAGILRGIQLQKLDSKLHGVPVLKSGEFIREEIARLGVSGSAEMALHTAYHFGGYAKTKPELIEFVKQFTRDTGILIEPTYTGKLFYALHDLLRNDQIDAGSRLLVVHTGGLTGLLGMLDKFSSTAEQ</sequence>
<dbReference type="EMBL" id="CP117880">
    <property type="protein sequence ID" value="WDF67240.1"/>
    <property type="molecule type" value="Genomic_DNA"/>
</dbReference>
<keyword evidence="3" id="KW-0663">Pyridoxal phosphate</keyword>
<dbReference type="Gene3D" id="3.40.50.1100">
    <property type="match status" value="2"/>
</dbReference>
<evidence type="ECO:0000313" key="6">
    <source>
        <dbReference type="Proteomes" id="UP001221558"/>
    </source>
</evidence>
<dbReference type="Proteomes" id="UP001221558">
    <property type="component" value="Chromosome"/>
</dbReference>
<evidence type="ECO:0000256" key="1">
    <source>
        <dbReference type="ARBA" id="ARBA00001933"/>
    </source>
</evidence>
<dbReference type="PIRSF" id="PIRSF006278">
    <property type="entry name" value="ACCD_DCysDesulf"/>
    <property type="match status" value="1"/>
</dbReference>